<protein>
    <submittedName>
        <fullName evidence="2">Uncharacterized protein</fullName>
    </submittedName>
</protein>
<sequence>MLLFLIIIFAFFILYFMNLLTSNLCKKKEIPLEHQPQVFRTINILTTILLFSSYLDIEFT</sequence>
<evidence type="ECO:0000313" key="3">
    <source>
        <dbReference type="Proteomes" id="UP000476934"/>
    </source>
</evidence>
<name>A0A6M0P2I8_9BACI</name>
<dbReference type="AlphaFoldDB" id="A0A6M0P2I8"/>
<dbReference type="Proteomes" id="UP000476934">
    <property type="component" value="Unassembled WGS sequence"/>
</dbReference>
<gene>
    <name evidence="2" type="ORF">G4D61_02770</name>
</gene>
<accession>A0A6M0P2I8</accession>
<proteinExistence type="predicted"/>
<dbReference type="RefSeq" id="WP_025727563.1">
    <property type="nucleotide sequence ID" value="NZ_JAAIWK010000002.1"/>
</dbReference>
<organism evidence="2 3">
    <name type="scientific">Heyndrickxia ginsengihumi</name>
    <dbReference type="NCBI Taxonomy" id="363870"/>
    <lineage>
        <taxon>Bacteria</taxon>
        <taxon>Bacillati</taxon>
        <taxon>Bacillota</taxon>
        <taxon>Bacilli</taxon>
        <taxon>Bacillales</taxon>
        <taxon>Bacillaceae</taxon>
        <taxon>Heyndrickxia</taxon>
    </lineage>
</organism>
<feature type="transmembrane region" description="Helical" evidence="1">
    <location>
        <begin position="6"/>
        <end position="25"/>
    </location>
</feature>
<comment type="caution">
    <text evidence="2">The sequence shown here is derived from an EMBL/GenBank/DDBJ whole genome shotgun (WGS) entry which is preliminary data.</text>
</comment>
<feature type="transmembrane region" description="Helical" evidence="1">
    <location>
        <begin position="37"/>
        <end position="55"/>
    </location>
</feature>
<reference evidence="2 3" key="2">
    <citation type="submission" date="2020-03" db="EMBL/GenBank/DDBJ databases">
        <title>Bacillus aquiflavi sp. nov., isolated from yellow water of strong flavor Chinese baijiu in Yibin region of China.</title>
        <authorList>
            <person name="Xie J."/>
        </authorList>
    </citation>
    <scope>NUCLEOTIDE SEQUENCE [LARGE SCALE GENOMIC DNA]</scope>
    <source>
        <strain evidence="2 3">Gsoil 114</strain>
    </source>
</reference>
<evidence type="ECO:0000256" key="1">
    <source>
        <dbReference type="SAM" id="Phobius"/>
    </source>
</evidence>
<reference evidence="2 3" key="1">
    <citation type="submission" date="2020-02" db="EMBL/GenBank/DDBJ databases">
        <authorList>
            <person name="Feng H."/>
        </authorList>
    </citation>
    <scope>NUCLEOTIDE SEQUENCE [LARGE SCALE GENOMIC DNA]</scope>
    <source>
        <strain evidence="2 3">Gsoil 114</strain>
    </source>
</reference>
<evidence type="ECO:0000313" key="2">
    <source>
        <dbReference type="EMBL" id="NEY18892.1"/>
    </source>
</evidence>
<dbReference type="EMBL" id="JAAIWK010000002">
    <property type="protein sequence ID" value="NEY18892.1"/>
    <property type="molecule type" value="Genomic_DNA"/>
</dbReference>
<keyword evidence="3" id="KW-1185">Reference proteome</keyword>
<keyword evidence="1" id="KW-0812">Transmembrane</keyword>
<keyword evidence="1" id="KW-0472">Membrane</keyword>
<keyword evidence="1" id="KW-1133">Transmembrane helix</keyword>